<dbReference type="EMBL" id="JAJFAZ020000006">
    <property type="protein sequence ID" value="KAI5321150.1"/>
    <property type="molecule type" value="Genomic_DNA"/>
</dbReference>
<comment type="caution">
    <text evidence="1">The sequence shown here is derived from an EMBL/GenBank/DDBJ whole genome shotgun (WGS) entry which is preliminary data.</text>
</comment>
<keyword evidence="2" id="KW-1185">Reference proteome</keyword>
<sequence length="95" mass="10624">MSDGPVSFRDKLMKKVDLVKNVGINIDCLDDAYDEEDVIISRGDHGPYIQFSYRAISRLVKPWANAFIIKLLGQSHTYDYLHALPNGIEGGVEIG</sequence>
<accession>A0AAD4V9U8</accession>
<organism evidence="1 2">
    <name type="scientific">Prunus dulcis</name>
    <name type="common">Almond</name>
    <name type="synonym">Amygdalus dulcis</name>
    <dbReference type="NCBI Taxonomy" id="3755"/>
    <lineage>
        <taxon>Eukaryota</taxon>
        <taxon>Viridiplantae</taxon>
        <taxon>Streptophyta</taxon>
        <taxon>Embryophyta</taxon>
        <taxon>Tracheophyta</taxon>
        <taxon>Spermatophyta</taxon>
        <taxon>Magnoliopsida</taxon>
        <taxon>eudicotyledons</taxon>
        <taxon>Gunneridae</taxon>
        <taxon>Pentapetalae</taxon>
        <taxon>rosids</taxon>
        <taxon>fabids</taxon>
        <taxon>Rosales</taxon>
        <taxon>Rosaceae</taxon>
        <taxon>Amygdaloideae</taxon>
        <taxon>Amygdaleae</taxon>
        <taxon>Prunus</taxon>
    </lineage>
</organism>
<protein>
    <submittedName>
        <fullName evidence="1">Uncharacterized protein</fullName>
    </submittedName>
</protein>
<proteinExistence type="predicted"/>
<evidence type="ECO:0000313" key="2">
    <source>
        <dbReference type="Proteomes" id="UP001054821"/>
    </source>
</evidence>
<dbReference type="Proteomes" id="UP001054821">
    <property type="component" value="Chromosome 6"/>
</dbReference>
<name>A0AAD4V9U8_PRUDU</name>
<gene>
    <name evidence="1" type="ORF">L3X38_030221</name>
</gene>
<evidence type="ECO:0000313" key="1">
    <source>
        <dbReference type="EMBL" id="KAI5321150.1"/>
    </source>
</evidence>
<reference evidence="1 2" key="1">
    <citation type="journal article" date="2022" name="G3 (Bethesda)">
        <title>Whole-genome sequence and methylome profiling of the almond [Prunus dulcis (Mill.) D.A. Webb] cultivar 'Nonpareil'.</title>
        <authorList>
            <person name="D'Amico-Willman K.M."/>
            <person name="Ouma W.Z."/>
            <person name="Meulia T."/>
            <person name="Sideli G.M."/>
            <person name="Gradziel T.M."/>
            <person name="Fresnedo-Ramirez J."/>
        </authorList>
    </citation>
    <scope>NUCLEOTIDE SEQUENCE [LARGE SCALE GENOMIC DNA]</scope>
    <source>
        <strain evidence="1">Clone GOH B32 T37-40</strain>
    </source>
</reference>
<dbReference type="AlphaFoldDB" id="A0AAD4V9U8"/>